<feature type="region of interest" description="Disordered" evidence="1">
    <location>
        <begin position="16"/>
        <end position="63"/>
    </location>
</feature>
<feature type="compositionally biased region" description="Basic and acidic residues" evidence="1">
    <location>
        <begin position="16"/>
        <end position="49"/>
    </location>
</feature>
<accession>A0ABY9JZ30</accession>
<proteinExistence type="predicted"/>
<evidence type="ECO:0000256" key="1">
    <source>
        <dbReference type="SAM" id="MobiDB-lite"/>
    </source>
</evidence>
<gene>
    <name evidence="2" type="ORF">LC087_06745</name>
</gene>
<reference evidence="2 3" key="1">
    <citation type="submission" date="2023-06" db="EMBL/GenBank/DDBJ databases">
        <title>Five Gram-positive bacteria isolated from mangrove sediments in Shenzhen, Guangdong, China.</title>
        <authorList>
            <person name="Yu S."/>
            <person name="Zheng W."/>
            <person name="Huang Y."/>
        </authorList>
    </citation>
    <scope>NUCLEOTIDE SEQUENCE [LARGE SCALE GENOMIC DNA]</scope>
    <source>
        <strain evidence="2 3">SaN35-3</strain>
    </source>
</reference>
<dbReference type="Proteomes" id="UP001197974">
    <property type="component" value="Chromosome"/>
</dbReference>
<evidence type="ECO:0000313" key="2">
    <source>
        <dbReference type="EMBL" id="WLR43817.1"/>
    </source>
</evidence>
<sequence>MKDLLTNEKLQALKDMKNDLKEKEVEEKQAELERKRKEREDKEKNKSFEELFEESSLDWKNYK</sequence>
<dbReference type="RefSeq" id="WP_226538636.1">
    <property type="nucleotide sequence ID" value="NZ_CP129013.1"/>
</dbReference>
<keyword evidence="3" id="KW-1185">Reference proteome</keyword>
<name>A0ABY9JZ30_9BACI</name>
<dbReference type="InterPro" id="IPR024980">
    <property type="entry name" value="DUF3886"/>
</dbReference>
<dbReference type="EMBL" id="CP129013">
    <property type="protein sequence ID" value="WLR43817.1"/>
    <property type="molecule type" value="Genomic_DNA"/>
</dbReference>
<protein>
    <submittedName>
        <fullName evidence="2">YqkE family protein</fullName>
    </submittedName>
</protein>
<dbReference type="Pfam" id="PF13025">
    <property type="entry name" value="DUF3886"/>
    <property type="match status" value="1"/>
</dbReference>
<organism evidence="2 3">
    <name type="scientific">Bacillus carboniphilus</name>
    <dbReference type="NCBI Taxonomy" id="86663"/>
    <lineage>
        <taxon>Bacteria</taxon>
        <taxon>Bacillati</taxon>
        <taxon>Bacillota</taxon>
        <taxon>Bacilli</taxon>
        <taxon>Bacillales</taxon>
        <taxon>Bacillaceae</taxon>
        <taxon>Bacillus</taxon>
    </lineage>
</organism>
<evidence type="ECO:0000313" key="3">
    <source>
        <dbReference type="Proteomes" id="UP001197974"/>
    </source>
</evidence>